<dbReference type="EMBL" id="SZOH01000439">
    <property type="protein sequence ID" value="TKJ05770.1"/>
    <property type="molecule type" value="Genomic_DNA"/>
</dbReference>
<keyword evidence="7 8" id="KW-0472">Membrane</keyword>
<reference evidence="9 10" key="1">
    <citation type="journal article" date="2019" name="Environ. Microbiol.">
        <title>An active ?-lactamase is a part of an orchestrated cell wall stress resistance network of Bacillus subtilis and related rhizosphere species.</title>
        <authorList>
            <person name="Bucher T."/>
            <person name="Keren-Paz A."/>
            <person name="Hausser J."/>
            <person name="Olender T."/>
            <person name="Cytryn E."/>
            <person name="Kolodkin-Gal I."/>
        </authorList>
    </citation>
    <scope>NUCLEOTIDE SEQUENCE [LARGE SCALE GENOMIC DNA]</scope>
    <source>
        <strain evidence="9 10">I32</strain>
    </source>
</reference>
<organism evidence="9 10">
    <name type="scientific">Bacillus cereus</name>
    <dbReference type="NCBI Taxonomy" id="1396"/>
    <lineage>
        <taxon>Bacteria</taxon>
        <taxon>Bacillati</taxon>
        <taxon>Bacillota</taxon>
        <taxon>Bacilli</taxon>
        <taxon>Bacillales</taxon>
        <taxon>Bacillaceae</taxon>
        <taxon>Bacillus</taxon>
        <taxon>Bacillus cereus group</taxon>
    </lineage>
</organism>
<proteinExistence type="inferred from homology"/>
<evidence type="ECO:0000256" key="4">
    <source>
        <dbReference type="ARBA" id="ARBA00022475"/>
    </source>
</evidence>
<keyword evidence="5 8" id="KW-0812">Transmembrane</keyword>
<dbReference type="Pfam" id="PF03591">
    <property type="entry name" value="AzlC"/>
    <property type="match status" value="1"/>
</dbReference>
<comment type="caution">
    <text evidence="9">The sequence shown here is derived from an EMBL/GenBank/DDBJ whole genome shotgun (WGS) entry which is preliminary data.</text>
</comment>
<comment type="similarity">
    <text evidence="2">Belongs to the AzlC family.</text>
</comment>
<evidence type="ECO:0000256" key="2">
    <source>
        <dbReference type="ARBA" id="ARBA00010735"/>
    </source>
</evidence>
<evidence type="ECO:0000256" key="8">
    <source>
        <dbReference type="SAM" id="Phobius"/>
    </source>
</evidence>
<dbReference type="Proteomes" id="UP000308444">
    <property type="component" value="Unassembled WGS sequence"/>
</dbReference>
<comment type="subcellular location">
    <subcellularLocation>
        <location evidence="1">Cell membrane</location>
        <topology evidence="1">Multi-pass membrane protein</topology>
    </subcellularLocation>
</comment>
<evidence type="ECO:0000256" key="1">
    <source>
        <dbReference type="ARBA" id="ARBA00004651"/>
    </source>
</evidence>
<dbReference type="PANTHER" id="PTHR34979">
    <property type="entry name" value="INNER MEMBRANE PROTEIN YGAZ"/>
    <property type="match status" value="1"/>
</dbReference>
<evidence type="ECO:0000313" key="10">
    <source>
        <dbReference type="Proteomes" id="UP000308444"/>
    </source>
</evidence>
<accession>A0A9X9ACP3</accession>
<dbReference type="InterPro" id="IPR011606">
    <property type="entry name" value="Brnchd-chn_aa_trnsp_permease"/>
</dbReference>
<feature type="non-terminal residue" evidence="9">
    <location>
        <position position="85"/>
    </location>
</feature>
<keyword evidence="6 8" id="KW-1133">Transmembrane helix</keyword>
<dbReference type="GO" id="GO:0005886">
    <property type="term" value="C:plasma membrane"/>
    <property type="evidence" value="ECO:0007669"/>
    <property type="project" value="UniProtKB-SubCell"/>
</dbReference>
<keyword evidence="4" id="KW-1003">Cell membrane</keyword>
<gene>
    <name evidence="9" type="ORF">FC695_07960</name>
</gene>
<feature type="transmembrane region" description="Helical" evidence="8">
    <location>
        <begin position="65"/>
        <end position="84"/>
    </location>
</feature>
<dbReference type="AlphaFoldDB" id="A0A9X9ACP3"/>
<feature type="transmembrane region" description="Helical" evidence="8">
    <location>
        <begin position="27"/>
        <end position="53"/>
    </location>
</feature>
<dbReference type="PANTHER" id="PTHR34979:SF1">
    <property type="entry name" value="INNER MEMBRANE PROTEIN YGAZ"/>
    <property type="match status" value="1"/>
</dbReference>
<evidence type="ECO:0000256" key="7">
    <source>
        <dbReference type="ARBA" id="ARBA00023136"/>
    </source>
</evidence>
<evidence type="ECO:0000256" key="3">
    <source>
        <dbReference type="ARBA" id="ARBA00022448"/>
    </source>
</evidence>
<sequence>MSKAQAHVALQSDDTFQQGVKDCLPTVFGYLSIGIAAGVIAKTAGFSIIEIAFMSTLIYAGSAQFILAGMYAAGAPASAIIFTVF</sequence>
<evidence type="ECO:0000256" key="5">
    <source>
        <dbReference type="ARBA" id="ARBA00022692"/>
    </source>
</evidence>
<dbReference type="GO" id="GO:1903785">
    <property type="term" value="P:L-valine transmembrane transport"/>
    <property type="evidence" value="ECO:0007669"/>
    <property type="project" value="TreeGrafter"/>
</dbReference>
<protein>
    <submittedName>
        <fullName evidence="9">Branched-chain amino acid ABC transporter permease</fullName>
    </submittedName>
</protein>
<name>A0A9X9ACP3_BACCE</name>
<keyword evidence="3" id="KW-0813">Transport</keyword>
<evidence type="ECO:0000256" key="6">
    <source>
        <dbReference type="ARBA" id="ARBA00022989"/>
    </source>
</evidence>
<evidence type="ECO:0000313" key="9">
    <source>
        <dbReference type="EMBL" id="TKJ05770.1"/>
    </source>
</evidence>